<dbReference type="CDD" id="cd09739">
    <property type="entry name" value="Cas6_I-F"/>
    <property type="match status" value="1"/>
</dbReference>
<dbReference type="Gene3D" id="3.30.70.2540">
    <property type="entry name" value="CRISPR-associated endoribonuclease Cas6/Csy4"/>
    <property type="match status" value="1"/>
</dbReference>
<dbReference type="EMBL" id="JBFRYA010000012">
    <property type="protein sequence ID" value="MEX1670013.1"/>
    <property type="molecule type" value="Genomic_DNA"/>
</dbReference>
<gene>
    <name evidence="1" type="primary">cas6f</name>
    <name evidence="1" type="ORF">AB4876_13915</name>
</gene>
<organism evidence="1 2">
    <name type="scientific">Zhongshania guokunii</name>
    <dbReference type="NCBI Taxonomy" id="641783"/>
    <lineage>
        <taxon>Bacteria</taxon>
        <taxon>Pseudomonadati</taxon>
        <taxon>Pseudomonadota</taxon>
        <taxon>Gammaproteobacteria</taxon>
        <taxon>Cellvibrionales</taxon>
        <taxon>Spongiibacteraceae</taxon>
        <taxon>Zhongshania</taxon>
    </lineage>
</organism>
<dbReference type="Proteomes" id="UP001557485">
    <property type="component" value="Unassembled WGS sequence"/>
</dbReference>
<dbReference type="InterPro" id="IPR013396">
    <property type="entry name" value="CRISPR-assoc_prot_Csy4"/>
</dbReference>
<accession>A0ABV3U7S9</accession>
<evidence type="ECO:0000313" key="1">
    <source>
        <dbReference type="EMBL" id="MEX1670013.1"/>
    </source>
</evidence>
<dbReference type="Pfam" id="PF09618">
    <property type="entry name" value="Cas_Csy4"/>
    <property type="match status" value="1"/>
</dbReference>
<name>A0ABV3U7S9_9GAMM</name>
<dbReference type="InterPro" id="IPR042564">
    <property type="entry name" value="CRISPR-Cas6/Csy4_sf"/>
</dbReference>
<keyword evidence="2" id="KW-1185">Reference proteome</keyword>
<proteinExistence type="predicted"/>
<reference evidence="1 2" key="1">
    <citation type="journal article" date="2011" name="Int. J. Syst. Evol. Microbiol.">
        <title>Zhongshania antarctica gen. nov., sp. nov. and Zhongshania guokunii sp. nov., gammaproteobacteria respectively isolated from coastal attached (fast) ice and surface seawater of the Antarctic.</title>
        <authorList>
            <person name="Li H.J."/>
            <person name="Zhang X.Y."/>
            <person name="Chen C.X."/>
            <person name="Zhang Y.J."/>
            <person name="Gao Z.M."/>
            <person name="Yu Y."/>
            <person name="Chen X.L."/>
            <person name="Chen B."/>
            <person name="Zhang Y.Z."/>
        </authorList>
    </citation>
    <scope>NUCLEOTIDE SEQUENCE [LARGE SCALE GENOMIC DNA]</scope>
    <source>
        <strain evidence="1 2">ZS6-22T</strain>
    </source>
</reference>
<dbReference type="RefSeq" id="WP_368382385.1">
    <property type="nucleotide sequence ID" value="NZ_JBFRYA010000012.1"/>
</dbReference>
<dbReference type="NCBIfam" id="TIGR02563">
    <property type="entry name" value="cas_Csy4"/>
    <property type="match status" value="1"/>
</dbReference>
<sequence>MDSYFDIKALPNAEILQSAVIAHLMQKLHRVLPQYCGRIGLSFPAYGQQRTLGGIIRVLGVKSDVEQIFQQLSDMAAVKDYGLITQVNVIPLSVTKHVFFTRVHAKGKSRFERLKKRHLQRGTWTSELEVAALDKMKQPLHLPHVSLKSASTGENFLLFLNRRMAGQPIEGVFNGYGISKTATVPWF</sequence>
<protein>
    <submittedName>
        <fullName evidence="1">Type I-F CRISPR-associated endoribonuclease Cas6/Csy4</fullName>
    </submittedName>
</protein>
<evidence type="ECO:0000313" key="2">
    <source>
        <dbReference type="Proteomes" id="UP001557485"/>
    </source>
</evidence>
<comment type="caution">
    <text evidence="1">The sequence shown here is derived from an EMBL/GenBank/DDBJ whole genome shotgun (WGS) entry which is preliminary data.</text>
</comment>